<keyword evidence="2" id="KW-1185">Reference proteome</keyword>
<protein>
    <submittedName>
        <fullName evidence="1">Uncharacterized protein</fullName>
    </submittedName>
</protein>
<proteinExistence type="predicted"/>
<dbReference type="RefSeq" id="WP_238207129.1">
    <property type="nucleotide sequence ID" value="NZ_BPQE01000031.1"/>
</dbReference>
<evidence type="ECO:0000313" key="2">
    <source>
        <dbReference type="Proteomes" id="UP001231124"/>
    </source>
</evidence>
<dbReference type="EMBL" id="JAUSVP010000004">
    <property type="protein sequence ID" value="MDQ0447331.1"/>
    <property type="molecule type" value="Genomic_DNA"/>
</dbReference>
<reference evidence="1 2" key="1">
    <citation type="submission" date="2023-07" db="EMBL/GenBank/DDBJ databases">
        <title>Genomic Encyclopedia of Type Strains, Phase IV (KMG-IV): sequencing the most valuable type-strain genomes for metagenomic binning, comparative biology and taxonomic classification.</title>
        <authorList>
            <person name="Goeker M."/>
        </authorList>
    </citation>
    <scope>NUCLEOTIDE SEQUENCE [LARGE SCALE GENOMIC DNA]</scope>
    <source>
        <strain evidence="1 2">DSM 19013</strain>
    </source>
</reference>
<dbReference type="Proteomes" id="UP001231124">
    <property type="component" value="Unassembled WGS sequence"/>
</dbReference>
<accession>A0ABU0HYD2</accession>
<name>A0ABU0HYD2_9HYPH</name>
<gene>
    <name evidence="1" type="ORF">QO012_001827</name>
</gene>
<organism evidence="1 2">
    <name type="scientific">Methylobacterium aerolatum</name>
    <dbReference type="NCBI Taxonomy" id="418708"/>
    <lineage>
        <taxon>Bacteria</taxon>
        <taxon>Pseudomonadati</taxon>
        <taxon>Pseudomonadota</taxon>
        <taxon>Alphaproteobacteria</taxon>
        <taxon>Hyphomicrobiales</taxon>
        <taxon>Methylobacteriaceae</taxon>
        <taxon>Methylobacterium</taxon>
    </lineage>
</organism>
<comment type="caution">
    <text evidence="1">The sequence shown here is derived from an EMBL/GenBank/DDBJ whole genome shotgun (WGS) entry which is preliminary data.</text>
</comment>
<sequence length="98" mass="11048">MSLAPPLAAAFALAARLLATEGFEAEAWNERRDTLYLRRSGSPFFLRLSNHARTAKQRRRRTDILTSLVLDRPCSPERLVALVRGAVRDFEANAARRP</sequence>
<evidence type="ECO:0000313" key="1">
    <source>
        <dbReference type="EMBL" id="MDQ0447331.1"/>
    </source>
</evidence>